<evidence type="ECO:0000313" key="6">
    <source>
        <dbReference type="EMBL" id="VAW04176.1"/>
    </source>
</evidence>
<accession>A0A3B0TAZ6</accession>
<organism evidence="6">
    <name type="scientific">hydrothermal vent metagenome</name>
    <dbReference type="NCBI Taxonomy" id="652676"/>
    <lineage>
        <taxon>unclassified sequences</taxon>
        <taxon>metagenomes</taxon>
        <taxon>ecological metagenomes</taxon>
    </lineage>
</organism>
<dbReference type="GO" id="GO:0003677">
    <property type="term" value="F:DNA binding"/>
    <property type="evidence" value="ECO:0007669"/>
    <property type="project" value="UniProtKB-KW"/>
</dbReference>
<dbReference type="SUPFAM" id="SSF47598">
    <property type="entry name" value="Ribbon-helix-helix"/>
    <property type="match status" value="1"/>
</dbReference>
<dbReference type="GO" id="GO:0006355">
    <property type="term" value="P:regulation of DNA-templated transcription"/>
    <property type="evidence" value="ECO:0007669"/>
    <property type="project" value="InterPro"/>
</dbReference>
<dbReference type="Gene3D" id="1.20.5.780">
    <property type="entry name" value="Single helix bin"/>
    <property type="match status" value="1"/>
</dbReference>
<keyword evidence="4" id="KW-0238">DNA-binding</keyword>
<keyword evidence="3" id="KW-0805">Transcription regulation</keyword>
<dbReference type="Pfam" id="PF08681">
    <property type="entry name" value="TacA1"/>
    <property type="match status" value="1"/>
</dbReference>
<dbReference type="AlphaFoldDB" id="A0A3B0TAZ6"/>
<evidence type="ECO:0000256" key="3">
    <source>
        <dbReference type="ARBA" id="ARBA00023015"/>
    </source>
</evidence>
<dbReference type="PANTHER" id="PTHR35401:SF1">
    <property type="entry name" value="CYTOPLASMIC PROTEIN"/>
    <property type="match status" value="1"/>
</dbReference>
<dbReference type="InterPro" id="IPR010985">
    <property type="entry name" value="Ribbon_hlx_hlx"/>
</dbReference>
<keyword evidence="1" id="KW-0678">Repressor</keyword>
<dbReference type="EMBL" id="UOEI01000387">
    <property type="protein sequence ID" value="VAW04176.1"/>
    <property type="molecule type" value="Genomic_DNA"/>
</dbReference>
<protein>
    <recommendedName>
        <fullName evidence="7">DUF1778 domain-containing protein</fullName>
    </recommendedName>
</protein>
<reference evidence="6" key="1">
    <citation type="submission" date="2018-06" db="EMBL/GenBank/DDBJ databases">
        <authorList>
            <person name="Zhirakovskaya E."/>
        </authorList>
    </citation>
    <scope>NUCLEOTIDE SEQUENCE</scope>
</reference>
<evidence type="ECO:0000256" key="4">
    <source>
        <dbReference type="ARBA" id="ARBA00023125"/>
    </source>
</evidence>
<keyword evidence="2" id="KW-1277">Toxin-antitoxin system</keyword>
<gene>
    <name evidence="6" type="ORF">MNBD_ACTINO01-1619</name>
</gene>
<proteinExistence type="predicted"/>
<evidence type="ECO:0000256" key="1">
    <source>
        <dbReference type="ARBA" id="ARBA00022491"/>
    </source>
</evidence>
<sequence>MPTMSRRPKSTPLNWPDDPCTLSSSWMSLVFLSFSGGCVLSPATGPVVGRWITVMDKTKIWPYNGRTALESVMTSGPQRKRNARIEVRTTTEDRELIERAVAASETDLTQFVVSNLTMAARRVLADRTEFSLDSESLRVWEKINQRPARDLVGLHELMQRPSPFVDE</sequence>
<dbReference type="InterPro" id="IPR014795">
    <property type="entry name" value="TacA_1-like"/>
</dbReference>
<evidence type="ECO:0008006" key="7">
    <source>
        <dbReference type="Google" id="ProtNLM"/>
    </source>
</evidence>
<evidence type="ECO:0000256" key="2">
    <source>
        <dbReference type="ARBA" id="ARBA00022649"/>
    </source>
</evidence>
<keyword evidence="5" id="KW-0804">Transcription</keyword>
<name>A0A3B0TAZ6_9ZZZZ</name>
<evidence type="ECO:0000256" key="5">
    <source>
        <dbReference type="ARBA" id="ARBA00023163"/>
    </source>
</evidence>
<dbReference type="PANTHER" id="PTHR35401">
    <property type="entry name" value="COPG FAMILY HELIX-TURN-HELIX PROTEIN-RELATED-RELATED"/>
    <property type="match status" value="1"/>
</dbReference>